<accession>A0A835EPW9</accession>
<evidence type="ECO:0000259" key="2">
    <source>
        <dbReference type="Pfam" id="PF04057"/>
    </source>
</evidence>
<dbReference type="PANTHER" id="PTHR14944:SF2">
    <property type="entry name" value="RPA-RELATED PROTEIN RADX"/>
    <property type="match status" value="1"/>
</dbReference>
<proteinExistence type="predicted"/>
<feature type="domain" description="Replication factor-A protein 1 N-terminal" evidence="2">
    <location>
        <begin position="297"/>
        <end position="373"/>
    </location>
</feature>
<dbReference type="SUPFAM" id="SSF50249">
    <property type="entry name" value="Nucleic acid-binding proteins"/>
    <property type="match status" value="2"/>
</dbReference>
<protein>
    <recommendedName>
        <fullName evidence="2">Replication factor-A protein 1 N-terminal domain-containing protein</fullName>
    </recommendedName>
</protein>
<organism evidence="3 4">
    <name type="scientific">Digitaria exilis</name>
    <dbReference type="NCBI Taxonomy" id="1010633"/>
    <lineage>
        <taxon>Eukaryota</taxon>
        <taxon>Viridiplantae</taxon>
        <taxon>Streptophyta</taxon>
        <taxon>Embryophyta</taxon>
        <taxon>Tracheophyta</taxon>
        <taxon>Spermatophyta</taxon>
        <taxon>Magnoliopsida</taxon>
        <taxon>Liliopsida</taxon>
        <taxon>Poales</taxon>
        <taxon>Poaceae</taxon>
        <taxon>PACMAD clade</taxon>
        <taxon>Panicoideae</taxon>
        <taxon>Panicodae</taxon>
        <taxon>Paniceae</taxon>
        <taxon>Anthephorinae</taxon>
        <taxon>Digitaria</taxon>
    </lineage>
</organism>
<dbReference type="AlphaFoldDB" id="A0A835EPW9"/>
<evidence type="ECO:0000313" key="4">
    <source>
        <dbReference type="Proteomes" id="UP000636709"/>
    </source>
</evidence>
<feature type="compositionally biased region" description="Polar residues" evidence="1">
    <location>
        <begin position="132"/>
        <end position="145"/>
    </location>
</feature>
<dbReference type="GO" id="GO:0005634">
    <property type="term" value="C:nucleus"/>
    <property type="evidence" value="ECO:0007669"/>
    <property type="project" value="InterPro"/>
</dbReference>
<evidence type="ECO:0000256" key="1">
    <source>
        <dbReference type="SAM" id="MobiDB-lite"/>
    </source>
</evidence>
<dbReference type="GO" id="GO:0006260">
    <property type="term" value="P:DNA replication"/>
    <property type="evidence" value="ECO:0007669"/>
    <property type="project" value="InterPro"/>
</dbReference>
<keyword evidence="4" id="KW-1185">Reference proteome</keyword>
<dbReference type="EMBL" id="JACEFO010001772">
    <property type="protein sequence ID" value="KAF8704443.1"/>
    <property type="molecule type" value="Genomic_DNA"/>
</dbReference>
<dbReference type="InterPro" id="IPR040893">
    <property type="entry name" value="RADX"/>
</dbReference>
<name>A0A835EPW9_9POAL</name>
<sequence>MKLSRGAVAAIWKDAAAVSASGVPVVLQLVELRPWLEAPGPGWHQMILSDGDHFISGALPPGGSATRALLGTRVGAVISFLRFECRTAVDKRVIVPKEVQVLQTEWVKIGNPKLYEFTQLEGKHEELDVRSESSSPEQNTGTYSTGQGLKAVLTRGILMMLQQPVLQVVSVARSRQEILEEFQLVLSDGVHTRNATLASHLNHLVKNSHLQMGTVIRLLEFTCSTVQSHSLISVVQLEVLQTECELIGRPKAYEPCCIGKPCWLQTRRSELYHGLVPISTQQENASHSSDQGSKRLLTEGAVVAILEGKMAVEQKPVMQVVDVSLASKTKLFPMYRVLLSDGVYQEHAILHSDMVPLVEDNLLCNGSVVRILDTSMNCRYEFLLTLSNKFLDYSLTRYWFY</sequence>
<dbReference type="OrthoDB" id="695979at2759"/>
<dbReference type="Proteomes" id="UP000636709">
    <property type="component" value="Unassembled WGS sequence"/>
</dbReference>
<dbReference type="InterPro" id="IPR012340">
    <property type="entry name" value="NA-bd_OB-fold"/>
</dbReference>
<gene>
    <name evidence="3" type="ORF">HU200_031395</name>
</gene>
<feature type="region of interest" description="Disordered" evidence="1">
    <location>
        <begin position="126"/>
        <end position="145"/>
    </location>
</feature>
<dbReference type="Gene3D" id="2.40.50.140">
    <property type="entry name" value="Nucleic acid-binding proteins"/>
    <property type="match status" value="3"/>
</dbReference>
<feature type="domain" description="Replication factor-A protein 1 N-terminal" evidence="2">
    <location>
        <begin position="159"/>
        <end position="241"/>
    </location>
</feature>
<reference evidence="3" key="1">
    <citation type="submission" date="2020-07" db="EMBL/GenBank/DDBJ databases">
        <title>Genome sequence and genetic diversity analysis of an under-domesticated orphan crop, white fonio (Digitaria exilis).</title>
        <authorList>
            <person name="Bennetzen J.L."/>
            <person name="Chen S."/>
            <person name="Ma X."/>
            <person name="Wang X."/>
            <person name="Yssel A.E.J."/>
            <person name="Chaluvadi S.R."/>
            <person name="Johnson M."/>
            <person name="Gangashetty P."/>
            <person name="Hamidou F."/>
            <person name="Sanogo M.D."/>
            <person name="Zwaenepoel A."/>
            <person name="Wallace J."/>
            <person name="Van De Peer Y."/>
            <person name="Van Deynze A."/>
        </authorList>
    </citation>
    <scope>NUCLEOTIDE SEQUENCE</scope>
    <source>
        <tissue evidence="3">Leaves</tissue>
    </source>
</reference>
<evidence type="ECO:0000313" key="3">
    <source>
        <dbReference type="EMBL" id="KAF8704443.1"/>
    </source>
</evidence>
<dbReference type="Pfam" id="PF04057">
    <property type="entry name" value="Rep-A_N"/>
    <property type="match status" value="2"/>
</dbReference>
<dbReference type="GO" id="GO:0003697">
    <property type="term" value="F:single-stranded DNA binding"/>
    <property type="evidence" value="ECO:0007669"/>
    <property type="project" value="InterPro"/>
</dbReference>
<dbReference type="InterPro" id="IPR007199">
    <property type="entry name" value="Rep_factor-A_N"/>
</dbReference>
<dbReference type="PANTHER" id="PTHR14944">
    <property type="entry name" value="RPA-RELATED PROTEIN RADX"/>
    <property type="match status" value="1"/>
</dbReference>
<comment type="caution">
    <text evidence="3">The sequence shown here is derived from an EMBL/GenBank/DDBJ whole genome shotgun (WGS) entry which is preliminary data.</text>
</comment>